<evidence type="ECO:0000313" key="1">
    <source>
        <dbReference type="EMBL" id="EET59448.1"/>
    </source>
</evidence>
<keyword evidence="2" id="KW-1185">Reference proteome</keyword>
<dbReference type="Proteomes" id="UP000005561">
    <property type="component" value="Unassembled WGS sequence"/>
</dbReference>
<comment type="caution">
    <text evidence="1">The sequence shown here is derived from an EMBL/GenBank/DDBJ whole genome shotgun (WGS) entry which is preliminary data.</text>
</comment>
<accession>C6LIQ9</accession>
<dbReference type="STRING" id="168384.SAMN05660368_02973"/>
<protein>
    <submittedName>
        <fullName evidence="1">Uncharacterized protein</fullName>
    </submittedName>
</protein>
<dbReference type="EMBL" id="ACCL02000018">
    <property type="protein sequence ID" value="EET59448.1"/>
    <property type="molecule type" value="Genomic_DNA"/>
</dbReference>
<organism evidence="1 2">
    <name type="scientific">Marvinbryantia formatexigens DSM 14469</name>
    <dbReference type="NCBI Taxonomy" id="478749"/>
    <lineage>
        <taxon>Bacteria</taxon>
        <taxon>Bacillati</taxon>
        <taxon>Bacillota</taxon>
        <taxon>Clostridia</taxon>
        <taxon>Lachnospirales</taxon>
        <taxon>Lachnospiraceae</taxon>
        <taxon>Marvinbryantia</taxon>
    </lineage>
</organism>
<sequence length="66" mass="7376">MTLRDLAPLIKCNDLQLVCDGEELCLIRNGYIEGTFSEKYLSMVVDYIENDESVPDTIIVHVGGVD</sequence>
<proteinExistence type="predicted"/>
<dbReference type="AlphaFoldDB" id="C6LIQ9"/>
<dbReference type="RefSeq" id="WP_006863308.1">
    <property type="nucleotide sequence ID" value="NZ_ACCL02000018.1"/>
</dbReference>
<reference evidence="1" key="1">
    <citation type="submission" date="2009-07" db="EMBL/GenBank/DDBJ databases">
        <authorList>
            <person name="Weinstock G."/>
            <person name="Sodergren E."/>
            <person name="Clifton S."/>
            <person name="Fulton L."/>
            <person name="Fulton B."/>
            <person name="Courtney L."/>
            <person name="Fronick C."/>
            <person name="Harrison M."/>
            <person name="Strong C."/>
            <person name="Farmer C."/>
            <person name="Delahaunty K."/>
            <person name="Markovic C."/>
            <person name="Hall O."/>
            <person name="Minx P."/>
            <person name="Tomlinson C."/>
            <person name="Mitreva M."/>
            <person name="Nelson J."/>
            <person name="Hou S."/>
            <person name="Wollam A."/>
            <person name="Pepin K.H."/>
            <person name="Johnson M."/>
            <person name="Bhonagiri V."/>
            <person name="Nash W.E."/>
            <person name="Warren W."/>
            <person name="Chinwalla A."/>
            <person name="Mardis E.R."/>
            <person name="Wilson R.K."/>
        </authorList>
    </citation>
    <scope>NUCLEOTIDE SEQUENCE [LARGE SCALE GENOMIC DNA]</scope>
    <source>
        <strain evidence="1">DSM 14469</strain>
    </source>
</reference>
<gene>
    <name evidence="1" type="ORF">BRYFOR_08539</name>
</gene>
<name>C6LIQ9_9FIRM</name>
<evidence type="ECO:0000313" key="2">
    <source>
        <dbReference type="Proteomes" id="UP000005561"/>
    </source>
</evidence>